<name>A0AAD5KK29_9FUNG</name>
<protein>
    <submittedName>
        <fullName evidence="1">Uncharacterized protein</fullName>
    </submittedName>
</protein>
<reference evidence="1" key="1">
    <citation type="journal article" date="2022" name="IScience">
        <title>Evolution of zygomycete secretomes and the origins of terrestrial fungal ecologies.</title>
        <authorList>
            <person name="Chang Y."/>
            <person name="Wang Y."/>
            <person name="Mondo S."/>
            <person name="Ahrendt S."/>
            <person name="Andreopoulos W."/>
            <person name="Barry K."/>
            <person name="Beard J."/>
            <person name="Benny G.L."/>
            <person name="Blankenship S."/>
            <person name="Bonito G."/>
            <person name="Cuomo C."/>
            <person name="Desiro A."/>
            <person name="Gervers K.A."/>
            <person name="Hundley H."/>
            <person name="Kuo A."/>
            <person name="LaButti K."/>
            <person name="Lang B.F."/>
            <person name="Lipzen A."/>
            <person name="O'Donnell K."/>
            <person name="Pangilinan J."/>
            <person name="Reynolds N."/>
            <person name="Sandor L."/>
            <person name="Smith M.E."/>
            <person name="Tsang A."/>
            <person name="Grigoriev I.V."/>
            <person name="Stajich J.E."/>
            <person name="Spatafora J.W."/>
        </authorList>
    </citation>
    <scope>NUCLEOTIDE SEQUENCE</scope>
    <source>
        <strain evidence="1">RSA 2281</strain>
    </source>
</reference>
<keyword evidence="2" id="KW-1185">Reference proteome</keyword>
<accession>A0AAD5KK29</accession>
<gene>
    <name evidence="1" type="ORF">BDA99DRAFT_497785</name>
</gene>
<evidence type="ECO:0000313" key="1">
    <source>
        <dbReference type="EMBL" id="KAI9274518.1"/>
    </source>
</evidence>
<reference evidence="1" key="2">
    <citation type="submission" date="2023-02" db="EMBL/GenBank/DDBJ databases">
        <authorList>
            <consortium name="DOE Joint Genome Institute"/>
            <person name="Mondo S.J."/>
            <person name="Chang Y."/>
            <person name="Wang Y."/>
            <person name="Ahrendt S."/>
            <person name="Andreopoulos W."/>
            <person name="Barry K."/>
            <person name="Beard J."/>
            <person name="Benny G.L."/>
            <person name="Blankenship S."/>
            <person name="Bonito G."/>
            <person name="Cuomo C."/>
            <person name="Desiro A."/>
            <person name="Gervers K.A."/>
            <person name="Hundley H."/>
            <person name="Kuo A."/>
            <person name="LaButti K."/>
            <person name="Lang B.F."/>
            <person name="Lipzen A."/>
            <person name="O'Donnell K."/>
            <person name="Pangilinan J."/>
            <person name="Reynolds N."/>
            <person name="Sandor L."/>
            <person name="Smith M.W."/>
            <person name="Tsang A."/>
            <person name="Grigoriev I.V."/>
            <person name="Stajich J.E."/>
            <person name="Spatafora J.W."/>
        </authorList>
    </citation>
    <scope>NUCLEOTIDE SEQUENCE</scope>
    <source>
        <strain evidence="1">RSA 2281</strain>
    </source>
</reference>
<sequence>MTWSDLQYSISFNRDILKNTPFKINIPMQLERIVHDLGGTCHLYEPNDYKDSEGWPTLFEACKLSSCFIKLLFAAKDYWAYSLMLLWNHPNDDTLVTHNLKQVLYPSISSSTSQEYEQLLVRFLGELYDSFDTAGKAIREYPYPNQDLPEFVKLINNSDARIFWIVLYICKLLKEEGVSTADNLTYSLGIIKAFNKCHTWAKPFHISKEQLNSLRSFRDTIFNDEIMCENIAKLWDPEGQETDDMNNAMTIDVFYPFMNPDHRSKQILSILTFCQLCDVFHHHRKNADIREILRVSILQIIEGLQANEERGWFRELAASQTKSRLENWRKEKGLKRRGVLRHIIEPSDKNIILSHIDLLEADPGLQKVLLQTLQLNEEQQVTTKKVHKKYNHIYCK</sequence>
<organism evidence="1 2">
    <name type="scientific">Phascolomyces articulosus</name>
    <dbReference type="NCBI Taxonomy" id="60185"/>
    <lineage>
        <taxon>Eukaryota</taxon>
        <taxon>Fungi</taxon>
        <taxon>Fungi incertae sedis</taxon>
        <taxon>Mucoromycota</taxon>
        <taxon>Mucoromycotina</taxon>
        <taxon>Mucoromycetes</taxon>
        <taxon>Mucorales</taxon>
        <taxon>Lichtheimiaceae</taxon>
        <taxon>Phascolomyces</taxon>
    </lineage>
</organism>
<dbReference type="EMBL" id="JAIXMP010000004">
    <property type="protein sequence ID" value="KAI9274518.1"/>
    <property type="molecule type" value="Genomic_DNA"/>
</dbReference>
<dbReference type="AlphaFoldDB" id="A0AAD5KK29"/>
<comment type="caution">
    <text evidence="1">The sequence shown here is derived from an EMBL/GenBank/DDBJ whole genome shotgun (WGS) entry which is preliminary data.</text>
</comment>
<dbReference type="Proteomes" id="UP001209540">
    <property type="component" value="Unassembled WGS sequence"/>
</dbReference>
<proteinExistence type="predicted"/>
<evidence type="ECO:0000313" key="2">
    <source>
        <dbReference type="Proteomes" id="UP001209540"/>
    </source>
</evidence>